<keyword evidence="3" id="KW-0804">Transcription</keyword>
<dbReference type="RefSeq" id="WP_212986081.1">
    <property type="nucleotide sequence ID" value="NZ_BORU01000006.1"/>
</dbReference>
<evidence type="ECO:0000313" key="6">
    <source>
        <dbReference type="Proteomes" id="UP000676601"/>
    </source>
</evidence>
<dbReference type="InterPro" id="IPR028082">
    <property type="entry name" value="Peripla_BP_I"/>
</dbReference>
<dbReference type="InterPro" id="IPR000843">
    <property type="entry name" value="HTH_LacI"/>
</dbReference>
<evidence type="ECO:0000259" key="4">
    <source>
        <dbReference type="PROSITE" id="PS50932"/>
    </source>
</evidence>
<dbReference type="PROSITE" id="PS50932">
    <property type="entry name" value="HTH_LACI_2"/>
    <property type="match status" value="1"/>
</dbReference>
<evidence type="ECO:0000313" key="5">
    <source>
        <dbReference type="EMBL" id="GIO58131.1"/>
    </source>
</evidence>
<dbReference type="SUPFAM" id="SSF53822">
    <property type="entry name" value="Periplasmic binding protein-like I"/>
    <property type="match status" value="1"/>
</dbReference>
<evidence type="ECO:0000256" key="1">
    <source>
        <dbReference type="ARBA" id="ARBA00023015"/>
    </source>
</evidence>
<dbReference type="Gene3D" id="1.10.260.40">
    <property type="entry name" value="lambda repressor-like DNA-binding domains"/>
    <property type="match status" value="1"/>
</dbReference>
<dbReference type="Proteomes" id="UP000676601">
    <property type="component" value="Unassembled WGS sequence"/>
</dbReference>
<gene>
    <name evidence="5" type="primary">degA_3</name>
    <name evidence="5" type="ORF">J21TS7_64490</name>
</gene>
<name>A0ABQ4LNP3_9BACL</name>
<comment type="caution">
    <text evidence="5">The sequence shown here is derived from an EMBL/GenBank/DDBJ whole genome shotgun (WGS) entry which is preliminary data.</text>
</comment>
<organism evidence="5 6">
    <name type="scientific">Paenibacillus cineris</name>
    <dbReference type="NCBI Taxonomy" id="237530"/>
    <lineage>
        <taxon>Bacteria</taxon>
        <taxon>Bacillati</taxon>
        <taxon>Bacillota</taxon>
        <taxon>Bacilli</taxon>
        <taxon>Bacillales</taxon>
        <taxon>Paenibacillaceae</taxon>
        <taxon>Paenibacillus</taxon>
    </lineage>
</organism>
<dbReference type="PANTHER" id="PTHR30146:SF109">
    <property type="entry name" value="HTH-TYPE TRANSCRIPTIONAL REGULATOR GALS"/>
    <property type="match status" value="1"/>
</dbReference>
<keyword evidence="1" id="KW-0805">Transcription regulation</keyword>
<keyword evidence="6" id="KW-1185">Reference proteome</keyword>
<dbReference type="Gene3D" id="3.40.50.2300">
    <property type="match status" value="2"/>
</dbReference>
<feature type="domain" description="HTH lacI-type" evidence="4">
    <location>
        <begin position="3"/>
        <end position="49"/>
    </location>
</feature>
<dbReference type="CDD" id="cd01392">
    <property type="entry name" value="HTH_LacI"/>
    <property type="match status" value="1"/>
</dbReference>
<evidence type="ECO:0000256" key="2">
    <source>
        <dbReference type="ARBA" id="ARBA00023125"/>
    </source>
</evidence>
<protein>
    <submittedName>
        <fullName evidence="5">HTH-type transcriptional regulator DegA</fullName>
    </submittedName>
</protein>
<sequence length="331" mass="36680">MSVTKKEIAEYLGVSRSAVSLVLNNAPGSTISEKTRQRILQAARELGYHGADVTPKLCFILYGRAPDDPRYMYDLATIEQAASRHHFSLLFMNVQADAEGLEKMRKAVLSKEAEGYFVTGDLDDKAIDLITEAKVPYLFYGGIPREGTNSIVMDHEKGAYEAVKYLLSFGHKRIAFFSGNLNIPIHQKNLNGYYRALEEAGIPLDKSLVQASSGEDGYELCARMNVLDIGYTAVFSVNTVIQFGALQWLKEHGVQVPGEVSLVGYGFSELAKLSKPPLTTFYVAPASRELAVNRMIEMIRRKDLEPQVTYLTEMECFPGETVAANTANTKL</sequence>
<dbReference type="InterPro" id="IPR010982">
    <property type="entry name" value="Lambda_DNA-bd_dom_sf"/>
</dbReference>
<dbReference type="EMBL" id="BORU01000006">
    <property type="protein sequence ID" value="GIO58131.1"/>
    <property type="molecule type" value="Genomic_DNA"/>
</dbReference>
<accession>A0ABQ4LNP3</accession>
<dbReference type="CDD" id="cd06267">
    <property type="entry name" value="PBP1_LacI_sugar_binding-like"/>
    <property type="match status" value="1"/>
</dbReference>
<proteinExistence type="predicted"/>
<dbReference type="Pfam" id="PF00356">
    <property type="entry name" value="LacI"/>
    <property type="match status" value="1"/>
</dbReference>
<dbReference type="SUPFAM" id="SSF47413">
    <property type="entry name" value="lambda repressor-like DNA-binding domains"/>
    <property type="match status" value="1"/>
</dbReference>
<dbReference type="SMART" id="SM00354">
    <property type="entry name" value="HTH_LACI"/>
    <property type="match status" value="1"/>
</dbReference>
<evidence type="ECO:0000256" key="3">
    <source>
        <dbReference type="ARBA" id="ARBA00023163"/>
    </source>
</evidence>
<dbReference type="Pfam" id="PF13377">
    <property type="entry name" value="Peripla_BP_3"/>
    <property type="match status" value="1"/>
</dbReference>
<dbReference type="InterPro" id="IPR046335">
    <property type="entry name" value="LacI/GalR-like_sensor"/>
</dbReference>
<reference evidence="5 6" key="1">
    <citation type="submission" date="2021-03" db="EMBL/GenBank/DDBJ databases">
        <title>Antimicrobial resistance genes in bacteria isolated from Japanese honey, and their potential for conferring macrolide and lincosamide resistance in the American foulbrood pathogen Paenibacillus larvae.</title>
        <authorList>
            <person name="Okamoto M."/>
            <person name="Kumagai M."/>
            <person name="Kanamori H."/>
            <person name="Takamatsu D."/>
        </authorList>
    </citation>
    <scope>NUCLEOTIDE SEQUENCE [LARGE SCALE GENOMIC DNA]</scope>
    <source>
        <strain evidence="5 6">J21TS7</strain>
    </source>
</reference>
<keyword evidence="2" id="KW-0238">DNA-binding</keyword>
<dbReference type="PANTHER" id="PTHR30146">
    <property type="entry name" value="LACI-RELATED TRANSCRIPTIONAL REPRESSOR"/>
    <property type="match status" value="1"/>
</dbReference>